<dbReference type="Proteomes" id="UP000564644">
    <property type="component" value="Unassembled WGS sequence"/>
</dbReference>
<dbReference type="InterPro" id="IPR000719">
    <property type="entry name" value="Prot_kinase_dom"/>
</dbReference>
<sequence length="289" mass="32862">MNRFDYSFDGVAFQLREPHDMEWLRSLGKVFCVFDQQDSGNIAFGIEKDGKRSFVKYAGARPMDYVGDPQEAVARLTEAIPLYSALQHPHLIRLTDHFRTGSGHAAVFDWFDGECLHSHWSFAGPAKYNHPDSPFYKFKHLPLEKRLQALDAIFSFHVHVESQGYVAVDFYDGSILYDFSNDVTRICDIDFYRRAPSVNEMGENFWGAKRSKAPEEFELGAPIDARTNVFTMGAVAFGLLGGETDRSFAKWEAGSPLYEVALRAVREDRALRYGSVRAFKSAWEEARGK</sequence>
<dbReference type="AlphaFoldDB" id="A0A7X0SKB5"/>
<dbReference type="EMBL" id="JACJVO010000012">
    <property type="protein sequence ID" value="MBB6731578.1"/>
    <property type="molecule type" value="Genomic_DNA"/>
</dbReference>
<reference evidence="2 3" key="1">
    <citation type="submission" date="2020-08" db="EMBL/GenBank/DDBJ databases">
        <title>Cohnella phylogeny.</title>
        <authorList>
            <person name="Dunlap C."/>
        </authorList>
    </citation>
    <scope>NUCLEOTIDE SEQUENCE [LARGE SCALE GENOMIC DNA]</scope>
    <source>
        <strain evidence="2 3">CBP 2801</strain>
    </source>
</reference>
<organism evidence="2 3">
    <name type="scientific">Cohnella zeiphila</name>
    <dbReference type="NCBI Taxonomy" id="2761120"/>
    <lineage>
        <taxon>Bacteria</taxon>
        <taxon>Bacillati</taxon>
        <taxon>Bacillota</taxon>
        <taxon>Bacilli</taxon>
        <taxon>Bacillales</taxon>
        <taxon>Paenibacillaceae</taxon>
        <taxon>Cohnella</taxon>
    </lineage>
</organism>
<keyword evidence="3" id="KW-1185">Reference proteome</keyword>
<evidence type="ECO:0000313" key="2">
    <source>
        <dbReference type="EMBL" id="MBB6731578.1"/>
    </source>
</evidence>
<dbReference type="GO" id="GO:0004674">
    <property type="term" value="F:protein serine/threonine kinase activity"/>
    <property type="evidence" value="ECO:0007669"/>
    <property type="project" value="UniProtKB-KW"/>
</dbReference>
<accession>A0A7X0SKB5</accession>
<dbReference type="SUPFAM" id="SSF56112">
    <property type="entry name" value="Protein kinase-like (PK-like)"/>
    <property type="match status" value="1"/>
</dbReference>
<gene>
    <name evidence="2" type="ORF">H7C18_11720</name>
</gene>
<dbReference type="Gene3D" id="1.10.510.10">
    <property type="entry name" value="Transferase(Phosphotransferase) domain 1"/>
    <property type="match status" value="1"/>
</dbReference>
<dbReference type="PROSITE" id="PS50011">
    <property type="entry name" value="PROTEIN_KINASE_DOM"/>
    <property type="match status" value="1"/>
</dbReference>
<dbReference type="RefSeq" id="WP_185129230.1">
    <property type="nucleotide sequence ID" value="NZ_JACJVO010000012.1"/>
</dbReference>
<evidence type="ECO:0000313" key="3">
    <source>
        <dbReference type="Proteomes" id="UP000564644"/>
    </source>
</evidence>
<feature type="domain" description="Protein kinase" evidence="1">
    <location>
        <begin position="16"/>
        <end position="289"/>
    </location>
</feature>
<protein>
    <submittedName>
        <fullName evidence="2">Serine/threonine protein kinase</fullName>
    </submittedName>
</protein>
<evidence type="ECO:0000259" key="1">
    <source>
        <dbReference type="PROSITE" id="PS50011"/>
    </source>
</evidence>
<keyword evidence="2" id="KW-0418">Kinase</keyword>
<dbReference type="GO" id="GO:0005524">
    <property type="term" value="F:ATP binding"/>
    <property type="evidence" value="ECO:0007669"/>
    <property type="project" value="InterPro"/>
</dbReference>
<keyword evidence="2" id="KW-0723">Serine/threonine-protein kinase</keyword>
<proteinExistence type="predicted"/>
<name>A0A7X0SKB5_9BACL</name>
<dbReference type="InterPro" id="IPR011009">
    <property type="entry name" value="Kinase-like_dom_sf"/>
</dbReference>
<comment type="caution">
    <text evidence="2">The sequence shown here is derived from an EMBL/GenBank/DDBJ whole genome shotgun (WGS) entry which is preliminary data.</text>
</comment>
<keyword evidence="2" id="KW-0808">Transferase</keyword>